<reference evidence="2 3" key="1">
    <citation type="submission" date="2017-11" db="EMBL/GenBank/DDBJ databases">
        <authorList>
            <person name="Kracher B."/>
        </authorList>
    </citation>
    <scope>NUCLEOTIDE SEQUENCE [LARGE SCALE GENOMIC DNA]</scope>
    <source>
        <strain evidence="2 3">RACE1</strain>
    </source>
</reference>
<proteinExistence type="predicted"/>
<evidence type="ECO:0000313" key="3">
    <source>
        <dbReference type="Proteomes" id="UP000275772"/>
    </source>
</evidence>
<accession>A0A383UG71</accession>
<organism evidence="2 3">
    <name type="scientific">Blumeria hordei</name>
    <name type="common">Barley powdery mildew</name>
    <name type="synonym">Blumeria graminis f. sp. hordei</name>
    <dbReference type="NCBI Taxonomy" id="2867405"/>
    <lineage>
        <taxon>Eukaryota</taxon>
        <taxon>Fungi</taxon>
        <taxon>Dikarya</taxon>
        <taxon>Ascomycota</taxon>
        <taxon>Pezizomycotina</taxon>
        <taxon>Leotiomycetes</taxon>
        <taxon>Erysiphales</taxon>
        <taxon>Erysiphaceae</taxon>
        <taxon>Blumeria</taxon>
    </lineage>
</organism>
<dbReference type="Proteomes" id="UP000275772">
    <property type="component" value="Unassembled WGS sequence"/>
</dbReference>
<keyword evidence="1" id="KW-0732">Signal</keyword>
<protein>
    <submittedName>
        <fullName evidence="2">Uncharacterized protein</fullName>
    </submittedName>
</protein>
<gene>
    <name evidence="2" type="ORF">BLGHR1_10018</name>
</gene>
<dbReference type="AlphaFoldDB" id="A0A383UG71"/>
<sequence length="108" mass="12109">MKKFLLHLAIALMSVVTPAVAVMYDCSGDLIDGSIVEAEEKRVARGSTSKVCLINPDSTQTFQYFDIKTSGYHSNEYTGFRCFMGTGMTKPDVRKKQGDTWWPCDRQS</sequence>
<name>A0A383UG71_BLUHO</name>
<dbReference type="VEuPathDB" id="FungiDB:BLGHR1_10018"/>
<feature type="chain" id="PRO_5017029259" evidence="1">
    <location>
        <begin position="22"/>
        <end position="108"/>
    </location>
</feature>
<evidence type="ECO:0000313" key="2">
    <source>
        <dbReference type="EMBL" id="SZE99269.1"/>
    </source>
</evidence>
<feature type="signal peptide" evidence="1">
    <location>
        <begin position="1"/>
        <end position="21"/>
    </location>
</feature>
<dbReference type="EMBL" id="UNSH01000001">
    <property type="protein sequence ID" value="SZE99269.1"/>
    <property type="molecule type" value="Genomic_DNA"/>
</dbReference>
<evidence type="ECO:0000256" key="1">
    <source>
        <dbReference type="SAM" id="SignalP"/>
    </source>
</evidence>